<dbReference type="NCBIfam" id="TIGR04056">
    <property type="entry name" value="OMP_RagA_SusC"/>
    <property type="match status" value="1"/>
</dbReference>
<proteinExistence type="inferred from homology"/>
<comment type="subcellular location">
    <subcellularLocation>
        <location evidence="1 8">Cell outer membrane</location>
        <topology evidence="1 8">Multi-pass membrane protein</topology>
    </subcellularLocation>
</comment>
<evidence type="ECO:0000313" key="13">
    <source>
        <dbReference type="EMBL" id="POY38623.1"/>
    </source>
</evidence>
<keyword evidence="2 8" id="KW-0813">Transport</keyword>
<dbReference type="AlphaFoldDB" id="A0A2S5A927"/>
<keyword evidence="14" id="KW-1185">Reference proteome</keyword>
<dbReference type="InterPro" id="IPR039426">
    <property type="entry name" value="TonB-dep_rcpt-like"/>
</dbReference>
<dbReference type="EMBL" id="PQVF01000002">
    <property type="protein sequence ID" value="POY38623.1"/>
    <property type="molecule type" value="Genomic_DNA"/>
</dbReference>
<evidence type="ECO:0000256" key="6">
    <source>
        <dbReference type="ARBA" id="ARBA00023136"/>
    </source>
</evidence>
<dbReference type="Proteomes" id="UP000236893">
    <property type="component" value="Unassembled WGS sequence"/>
</dbReference>
<dbReference type="InterPro" id="IPR023996">
    <property type="entry name" value="TonB-dep_OMP_SusC/RagA"/>
</dbReference>
<evidence type="ECO:0000256" key="5">
    <source>
        <dbReference type="ARBA" id="ARBA00023077"/>
    </source>
</evidence>
<dbReference type="InterPro" id="IPR036942">
    <property type="entry name" value="Beta-barrel_TonB_sf"/>
</dbReference>
<feature type="domain" description="TonB-dependent receptor-like beta-barrel" evidence="11">
    <location>
        <begin position="460"/>
        <end position="932"/>
    </location>
</feature>
<dbReference type="InterPro" id="IPR008969">
    <property type="entry name" value="CarboxyPept-like_regulatory"/>
</dbReference>
<dbReference type="GO" id="GO:0009279">
    <property type="term" value="C:cell outer membrane"/>
    <property type="evidence" value="ECO:0007669"/>
    <property type="project" value="UniProtKB-SubCell"/>
</dbReference>
<comment type="similarity">
    <text evidence="8 9">Belongs to the TonB-dependent receptor family.</text>
</comment>
<evidence type="ECO:0000256" key="9">
    <source>
        <dbReference type="RuleBase" id="RU003357"/>
    </source>
</evidence>
<dbReference type="Gene3D" id="2.40.170.20">
    <property type="entry name" value="TonB-dependent receptor, beta-barrel domain"/>
    <property type="match status" value="1"/>
</dbReference>
<dbReference type="Pfam" id="PF00593">
    <property type="entry name" value="TonB_dep_Rec_b-barrel"/>
    <property type="match status" value="1"/>
</dbReference>
<dbReference type="PROSITE" id="PS52016">
    <property type="entry name" value="TONB_DEPENDENT_REC_3"/>
    <property type="match status" value="1"/>
</dbReference>
<keyword evidence="4 8" id="KW-0812">Transmembrane</keyword>
<evidence type="ECO:0000256" key="2">
    <source>
        <dbReference type="ARBA" id="ARBA00022448"/>
    </source>
</evidence>
<dbReference type="InterPro" id="IPR037066">
    <property type="entry name" value="Plug_dom_sf"/>
</dbReference>
<evidence type="ECO:0000259" key="11">
    <source>
        <dbReference type="Pfam" id="PF00593"/>
    </source>
</evidence>
<feature type="region of interest" description="Disordered" evidence="10">
    <location>
        <begin position="830"/>
        <end position="850"/>
    </location>
</feature>
<keyword evidence="7 8" id="KW-0998">Cell outer membrane</keyword>
<dbReference type="SUPFAM" id="SSF56935">
    <property type="entry name" value="Porins"/>
    <property type="match status" value="1"/>
</dbReference>
<evidence type="ECO:0000256" key="3">
    <source>
        <dbReference type="ARBA" id="ARBA00022452"/>
    </source>
</evidence>
<evidence type="ECO:0000256" key="7">
    <source>
        <dbReference type="ARBA" id="ARBA00023237"/>
    </source>
</evidence>
<reference evidence="13 14" key="1">
    <citation type="submission" date="2018-01" db="EMBL/GenBank/DDBJ databases">
        <authorList>
            <person name="Gaut B.S."/>
            <person name="Morton B.R."/>
            <person name="Clegg M.T."/>
            <person name="Duvall M.R."/>
        </authorList>
    </citation>
    <scope>NUCLEOTIDE SEQUENCE [LARGE SCALE GENOMIC DNA]</scope>
    <source>
        <strain evidence="13 14">HR-AV</strain>
    </source>
</reference>
<keyword evidence="3 8" id="KW-1134">Transmembrane beta strand</keyword>
<evidence type="ECO:0000256" key="1">
    <source>
        <dbReference type="ARBA" id="ARBA00004571"/>
    </source>
</evidence>
<evidence type="ECO:0000313" key="14">
    <source>
        <dbReference type="Proteomes" id="UP000236893"/>
    </source>
</evidence>
<dbReference type="InterPro" id="IPR000531">
    <property type="entry name" value="Beta-barrel_TonB"/>
</dbReference>
<evidence type="ECO:0000256" key="4">
    <source>
        <dbReference type="ARBA" id="ARBA00022692"/>
    </source>
</evidence>
<evidence type="ECO:0000256" key="10">
    <source>
        <dbReference type="SAM" id="MobiDB-lite"/>
    </source>
</evidence>
<dbReference type="OrthoDB" id="1094723at2"/>
<gene>
    <name evidence="13" type="ORF">C3K47_04305</name>
</gene>
<dbReference type="Pfam" id="PF07715">
    <property type="entry name" value="Plug"/>
    <property type="match status" value="1"/>
</dbReference>
<accession>A0A2S5A927</accession>
<dbReference type="SUPFAM" id="SSF49464">
    <property type="entry name" value="Carboxypeptidase regulatory domain-like"/>
    <property type="match status" value="1"/>
</dbReference>
<dbReference type="Gene3D" id="2.60.40.1120">
    <property type="entry name" value="Carboxypeptidase-like, regulatory domain"/>
    <property type="match status" value="1"/>
</dbReference>
<sequence length="1060" mass="115260">MSSNNILLKRIGGKGVLLLLLLNFCATILFAQNVVIRGTVKGDVGEPLAGATVKQVGTNNVTVVTKNGTYELKNVAPGASLQVTFIGYKNEVIVLKSGQTTANFVLRNNIVTLKEVTVNTGLYKRPVGNFTGSAKSYTGEELKVVNPKNVLQALSVVDPSVRITPNNQFGSDPNQLPNLQVRGANNLPLTTNTSGANPVSNGDFAASYLSNPNQPLIIMDGFETTLQALYDMDISLIANITVLKDAAATVAYGSKAANGVIVVDTKQPAMGKLRVTYSVNASTELPDLSSYHLLDAAGLLEAQRIAGVYSDKNQYNDIAKKQWYDYRLAQVKSGVNTYWLSQPLQVGYGLNHSLQLAGGGSQFRYSFSLNYNNSEGVMKDSGRDRYALSYNIGYVGGRVKVNNNTSVGYVKGNNSPWGSFNSYSSQFPFFKNNDDSGNPIKVLEPSSGDLGFAISAPGSLAFLNPSYNSTLNVSDYNSSLSMSNKTNVEVSLTDDLKLTGSLGWQGNSPYAQTFLPADHTSFASSVTSSMMDLGSYSQLKGNNNAIDGKIGLNYRLSFGRSTLLAAVGGQLQKTESSSTQIKVLGVPNDYLDEMGLANGYGLTSTKPSATVNLTRNVSNFGSISYNFADRYTAEFTANQSGSSQFGSNSKMSPFYAAGLSWNITNEKFFKPNDVIQSAKLRASMGTTGNQNFSSDMSQQVYQYKLVNNYRLLMGTVTTSFANPDLEFQKTLKTNVALMLGMFKNRINVSAEYYNEVTNNLILPLEIAPSTGFITYQDNLGATKNEGFELGISANVIKDPQRNIFWTVGFNTGHYKNIITRLSPAVEAINKKNNLDSDPNDPTNTRYQSSPLPRFVVGESTSRIWAVPSLGIDPATGKEVFVKLDGSHTFEWDANDKRAIADATPKFKGAFSSNLNYKNFVLNLNLTYQYGGYMYNQTLVDKVENVNLALGNADSRVLTERWKQPGDISSFKSLVSDGTNGLQTTKATSRFVMEDSYVDLASLTIGYNFPSTLKWVKAAHLSAPRLMITQNNLAHFGTIKTERGTSYPFARSLSFGLSTNF</sequence>
<evidence type="ECO:0000256" key="8">
    <source>
        <dbReference type="PROSITE-ProRule" id="PRU01360"/>
    </source>
</evidence>
<dbReference type="Gene3D" id="2.170.130.10">
    <property type="entry name" value="TonB-dependent receptor, plug domain"/>
    <property type="match status" value="1"/>
</dbReference>
<evidence type="ECO:0000259" key="12">
    <source>
        <dbReference type="Pfam" id="PF07715"/>
    </source>
</evidence>
<keyword evidence="5 9" id="KW-0798">TonB box</keyword>
<comment type="caution">
    <text evidence="13">The sequence shown here is derived from an EMBL/GenBank/DDBJ whole genome shotgun (WGS) entry which is preliminary data.</text>
</comment>
<feature type="domain" description="TonB-dependent receptor plug" evidence="12">
    <location>
        <begin position="130"/>
        <end position="260"/>
    </location>
</feature>
<dbReference type="InterPro" id="IPR012910">
    <property type="entry name" value="Plug_dom"/>
</dbReference>
<protein>
    <submittedName>
        <fullName evidence="13">SusC/RagA family TonB-linked outer membrane protein</fullName>
    </submittedName>
</protein>
<name>A0A2S5A927_9SPHI</name>
<feature type="compositionally biased region" description="Polar residues" evidence="10">
    <location>
        <begin position="835"/>
        <end position="850"/>
    </location>
</feature>
<keyword evidence="6 8" id="KW-0472">Membrane</keyword>
<dbReference type="RefSeq" id="WP_103787880.1">
    <property type="nucleotide sequence ID" value="NZ_PQVF01000002.1"/>
</dbReference>
<organism evidence="13 14">
    <name type="scientific">Solitalea longa</name>
    <dbReference type="NCBI Taxonomy" id="2079460"/>
    <lineage>
        <taxon>Bacteria</taxon>
        <taxon>Pseudomonadati</taxon>
        <taxon>Bacteroidota</taxon>
        <taxon>Sphingobacteriia</taxon>
        <taxon>Sphingobacteriales</taxon>
        <taxon>Sphingobacteriaceae</taxon>
        <taxon>Solitalea</taxon>
    </lineage>
</organism>
<dbReference type="Pfam" id="PF13715">
    <property type="entry name" value="CarbopepD_reg_2"/>
    <property type="match status" value="1"/>
</dbReference>